<name>A0ABS2GBN1_9FIRM</name>
<gene>
    <name evidence="11" type="ORF">H9X83_07185</name>
</gene>
<accession>A0ABS2GBN1</accession>
<dbReference type="GO" id="GO:0005524">
    <property type="term" value="F:ATP binding"/>
    <property type="evidence" value="ECO:0007669"/>
    <property type="project" value="UniProtKB-KW"/>
</dbReference>
<keyword evidence="11" id="KW-0067">ATP-binding</keyword>
<dbReference type="SMART" id="SM00387">
    <property type="entry name" value="HATPase_c"/>
    <property type="match status" value="1"/>
</dbReference>
<organism evidence="11 12">
    <name type="scientific">Anaerotignum lactatifermentans</name>
    <dbReference type="NCBI Taxonomy" id="160404"/>
    <lineage>
        <taxon>Bacteria</taxon>
        <taxon>Bacillati</taxon>
        <taxon>Bacillota</taxon>
        <taxon>Clostridia</taxon>
        <taxon>Lachnospirales</taxon>
        <taxon>Anaerotignaceae</taxon>
        <taxon>Anaerotignum</taxon>
    </lineage>
</organism>
<dbReference type="Gene3D" id="3.30.565.10">
    <property type="entry name" value="Histidine kinase-like ATPase, C-terminal domain"/>
    <property type="match status" value="1"/>
</dbReference>
<protein>
    <recommendedName>
        <fullName evidence="3">histidine kinase</fullName>
        <ecNumber evidence="3">2.7.13.3</ecNumber>
    </recommendedName>
</protein>
<dbReference type="Pfam" id="PF21085">
    <property type="entry name" value="CusS"/>
    <property type="match status" value="1"/>
</dbReference>
<dbReference type="EC" id="2.7.13.3" evidence="3"/>
<comment type="caution">
    <text evidence="11">The sequence shown here is derived from an EMBL/GenBank/DDBJ whole genome shotgun (WGS) entry which is preliminary data.</text>
</comment>
<feature type="domain" description="HAMP" evidence="10">
    <location>
        <begin position="197"/>
        <end position="251"/>
    </location>
</feature>
<dbReference type="InterPro" id="IPR036097">
    <property type="entry name" value="HisK_dim/P_sf"/>
</dbReference>
<keyword evidence="11" id="KW-0547">Nucleotide-binding</keyword>
<dbReference type="SUPFAM" id="SSF158472">
    <property type="entry name" value="HAMP domain-like"/>
    <property type="match status" value="1"/>
</dbReference>
<evidence type="ECO:0000256" key="6">
    <source>
        <dbReference type="ARBA" id="ARBA00022777"/>
    </source>
</evidence>
<dbReference type="PANTHER" id="PTHR45453:SF1">
    <property type="entry name" value="PHOSPHATE REGULON SENSOR PROTEIN PHOR"/>
    <property type="match status" value="1"/>
</dbReference>
<dbReference type="InterPro" id="IPR005467">
    <property type="entry name" value="His_kinase_dom"/>
</dbReference>
<dbReference type="Gene3D" id="6.10.340.10">
    <property type="match status" value="1"/>
</dbReference>
<keyword evidence="12" id="KW-1185">Reference proteome</keyword>
<dbReference type="InterPro" id="IPR036890">
    <property type="entry name" value="HATPase_C_sf"/>
</dbReference>
<dbReference type="SMART" id="SM00304">
    <property type="entry name" value="HAMP"/>
    <property type="match status" value="1"/>
</dbReference>
<dbReference type="Gene3D" id="1.10.287.130">
    <property type="match status" value="1"/>
</dbReference>
<feature type="domain" description="Histidine kinase" evidence="9">
    <location>
        <begin position="259"/>
        <end position="476"/>
    </location>
</feature>
<reference evidence="11 12" key="1">
    <citation type="journal article" date="2021" name="Sci. Rep.">
        <title>The distribution of antibiotic resistance genes in chicken gut microbiota commensals.</title>
        <authorList>
            <person name="Juricova H."/>
            <person name="Matiasovicova J."/>
            <person name="Kubasova T."/>
            <person name="Cejkova D."/>
            <person name="Rychlik I."/>
        </authorList>
    </citation>
    <scope>NUCLEOTIDE SEQUENCE [LARGE SCALE GENOMIC DNA]</scope>
    <source>
        <strain evidence="11 12">An431b</strain>
    </source>
</reference>
<dbReference type="InterPro" id="IPR003594">
    <property type="entry name" value="HATPase_dom"/>
</dbReference>
<dbReference type="InterPro" id="IPR004358">
    <property type="entry name" value="Sig_transdc_His_kin-like_C"/>
</dbReference>
<keyword evidence="6" id="KW-0418">Kinase</keyword>
<keyword evidence="8" id="KW-1133">Transmembrane helix</keyword>
<dbReference type="PROSITE" id="PS50885">
    <property type="entry name" value="HAMP"/>
    <property type="match status" value="1"/>
</dbReference>
<comment type="catalytic activity">
    <reaction evidence="1">
        <text>ATP + protein L-histidine = ADP + protein N-phospho-L-histidine.</text>
        <dbReference type="EC" id="2.7.13.3"/>
    </reaction>
</comment>
<dbReference type="EMBL" id="JACSNV010000008">
    <property type="protein sequence ID" value="MBM6877943.1"/>
    <property type="molecule type" value="Genomic_DNA"/>
</dbReference>
<dbReference type="Pfam" id="PF00672">
    <property type="entry name" value="HAMP"/>
    <property type="match status" value="1"/>
</dbReference>
<keyword evidence="5" id="KW-0808">Transferase</keyword>
<dbReference type="SUPFAM" id="SSF47384">
    <property type="entry name" value="Homodimeric domain of signal transducing histidine kinase"/>
    <property type="match status" value="1"/>
</dbReference>
<dbReference type="CDD" id="cd00082">
    <property type="entry name" value="HisKA"/>
    <property type="match status" value="1"/>
</dbReference>
<evidence type="ECO:0000256" key="2">
    <source>
        <dbReference type="ARBA" id="ARBA00004370"/>
    </source>
</evidence>
<keyword evidence="4" id="KW-0597">Phosphoprotein</keyword>
<evidence type="ECO:0000256" key="4">
    <source>
        <dbReference type="ARBA" id="ARBA00022553"/>
    </source>
</evidence>
<evidence type="ECO:0000313" key="12">
    <source>
        <dbReference type="Proteomes" id="UP000729290"/>
    </source>
</evidence>
<dbReference type="SMART" id="SM00388">
    <property type="entry name" value="HisKA"/>
    <property type="match status" value="1"/>
</dbReference>
<dbReference type="PROSITE" id="PS50109">
    <property type="entry name" value="HIS_KIN"/>
    <property type="match status" value="1"/>
</dbReference>
<dbReference type="Pfam" id="PF02518">
    <property type="entry name" value="HATPase_c"/>
    <property type="match status" value="1"/>
</dbReference>
<dbReference type="InterPro" id="IPR048590">
    <property type="entry name" value="CusS-like_sensor"/>
</dbReference>
<evidence type="ECO:0000256" key="5">
    <source>
        <dbReference type="ARBA" id="ARBA00022679"/>
    </source>
</evidence>
<evidence type="ECO:0000259" key="9">
    <source>
        <dbReference type="PROSITE" id="PS50109"/>
    </source>
</evidence>
<dbReference type="PANTHER" id="PTHR45453">
    <property type="entry name" value="PHOSPHATE REGULON SENSOR PROTEIN PHOR"/>
    <property type="match status" value="1"/>
</dbReference>
<dbReference type="Pfam" id="PF00512">
    <property type="entry name" value="HisKA"/>
    <property type="match status" value="1"/>
</dbReference>
<dbReference type="Proteomes" id="UP000729290">
    <property type="component" value="Unassembled WGS sequence"/>
</dbReference>
<comment type="subcellular location">
    <subcellularLocation>
        <location evidence="2">Membrane</location>
    </subcellularLocation>
</comment>
<sequence length="480" mass="53368">MVIILIKKKNAPFISLRWILLITYIIVGIIPLMLVANTILHSIQGYFVEERKKELLSQANVVAGQLTSNDFFTSDESREALEEMILETAQDKDFRILILDSSAMVVYDTGYEDTSKTYLLPEVMEALENKDVANEQENGTVYAAASIVGGTQHAGVVLIVDSLSDVSDTVGNIAGKAYILLAMLGVIVIVVMVAMSQLFTSPIKRMINVIQKMSEGHLEQRIVVKDRLHNEIVDLALACNHMADQLEKVDSSRQQFVSNVSHELKTPLSSVKVLSESILLQEDAPKEMYVEFLHDINSEIDRMTAIINDLLTLVKLDQKEIPLNFADVDLHQMIEEICKRLSPLAAAKNITLDLQIKQEVTAEIDEMKLTLAISNIIDNAIKYTPEGGSVVVLLDADHQNAFITVSDTGIGIPEEEVTRVFERFYRVDKTRDRETGGTGLGLSITHATVMMHNGSIKVSSKEEEGTSMLVRIPLRQSQNN</sequence>
<evidence type="ECO:0000259" key="10">
    <source>
        <dbReference type="PROSITE" id="PS50885"/>
    </source>
</evidence>
<dbReference type="CDD" id="cd00075">
    <property type="entry name" value="HATPase"/>
    <property type="match status" value="1"/>
</dbReference>
<dbReference type="CDD" id="cd06225">
    <property type="entry name" value="HAMP"/>
    <property type="match status" value="1"/>
</dbReference>
<feature type="transmembrane region" description="Helical" evidence="8">
    <location>
        <begin position="18"/>
        <end position="43"/>
    </location>
</feature>
<dbReference type="RefSeq" id="WP_205132774.1">
    <property type="nucleotide sequence ID" value="NZ_JACSNT010000002.1"/>
</dbReference>
<keyword evidence="8" id="KW-0812">Transmembrane</keyword>
<evidence type="ECO:0000256" key="1">
    <source>
        <dbReference type="ARBA" id="ARBA00000085"/>
    </source>
</evidence>
<dbReference type="InterPro" id="IPR050351">
    <property type="entry name" value="BphY/WalK/GraS-like"/>
</dbReference>
<dbReference type="InterPro" id="IPR003661">
    <property type="entry name" value="HisK_dim/P_dom"/>
</dbReference>
<proteinExistence type="predicted"/>
<keyword evidence="7" id="KW-0902">Two-component regulatory system</keyword>
<dbReference type="PRINTS" id="PR00344">
    <property type="entry name" value="BCTRLSENSOR"/>
</dbReference>
<evidence type="ECO:0000256" key="3">
    <source>
        <dbReference type="ARBA" id="ARBA00012438"/>
    </source>
</evidence>
<feature type="transmembrane region" description="Helical" evidence="8">
    <location>
        <begin position="177"/>
        <end position="199"/>
    </location>
</feature>
<evidence type="ECO:0000256" key="7">
    <source>
        <dbReference type="ARBA" id="ARBA00023012"/>
    </source>
</evidence>
<keyword evidence="8" id="KW-0472">Membrane</keyword>
<dbReference type="SUPFAM" id="SSF55874">
    <property type="entry name" value="ATPase domain of HSP90 chaperone/DNA topoisomerase II/histidine kinase"/>
    <property type="match status" value="1"/>
</dbReference>
<evidence type="ECO:0000256" key="8">
    <source>
        <dbReference type="SAM" id="Phobius"/>
    </source>
</evidence>
<dbReference type="InterPro" id="IPR003660">
    <property type="entry name" value="HAMP_dom"/>
</dbReference>
<evidence type="ECO:0000313" key="11">
    <source>
        <dbReference type="EMBL" id="MBM6877943.1"/>
    </source>
</evidence>